<dbReference type="RefSeq" id="WP_012598624.1">
    <property type="nucleotide sequence ID" value="NC_011729.1"/>
</dbReference>
<dbReference type="Proteomes" id="UP000002384">
    <property type="component" value="Chromosome"/>
</dbReference>
<proteinExistence type="predicted"/>
<sequence>MDNKAQFKLSQIVCLEHKNTCLYGEVVQVITPRNLCWVRPIILAKLSLDSSRDDYFMAEKEVIDVRLTSDLIFPIDLFRPALDMEVIPILAQVEKMDLMAENISSAKSELQNFIKQIWSKNS</sequence>
<dbReference type="AlphaFoldDB" id="B7K7B0"/>
<dbReference type="HOGENOM" id="CLU_137178_0_0_3"/>
<dbReference type="KEGG" id="cyc:PCC7424_1230"/>
<dbReference type="EMBL" id="CP001291">
    <property type="protein sequence ID" value="ACK69678.1"/>
    <property type="molecule type" value="Genomic_DNA"/>
</dbReference>
<dbReference type="STRING" id="65393.PCC7424_1230"/>
<evidence type="ECO:0000313" key="1">
    <source>
        <dbReference type="EMBL" id="ACK69678.1"/>
    </source>
</evidence>
<gene>
    <name evidence="1" type="ordered locus">PCC7424_1230</name>
</gene>
<accession>B7K7B0</accession>
<name>B7K7B0_GLOC7</name>
<protein>
    <submittedName>
        <fullName evidence="1">Uncharacterized protein</fullName>
    </submittedName>
</protein>
<organism evidence="1 2">
    <name type="scientific">Gloeothece citriformis (strain PCC 7424)</name>
    <name type="common">Cyanothece sp. (strain PCC 7424)</name>
    <dbReference type="NCBI Taxonomy" id="65393"/>
    <lineage>
        <taxon>Bacteria</taxon>
        <taxon>Bacillati</taxon>
        <taxon>Cyanobacteriota</taxon>
        <taxon>Cyanophyceae</taxon>
        <taxon>Oscillatoriophycideae</taxon>
        <taxon>Chroococcales</taxon>
        <taxon>Aphanothecaceae</taxon>
        <taxon>Gloeothece</taxon>
        <taxon>Gloeothece citriformis</taxon>
    </lineage>
</organism>
<dbReference type="OrthoDB" id="561517at2"/>
<reference evidence="2" key="1">
    <citation type="journal article" date="2011" name="MBio">
        <title>Novel metabolic attributes of the genus Cyanothece, comprising a group of unicellular nitrogen-fixing Cyanobacteria.</title>
        <authorList>
            <person name="Bandyopadhyay A."/>
            <person name="Elvitigala T."/>
            <person name="Welsh E."/>
            <person name="Stockel J."/>
            <person name="Liberton M."/>
            <person name="Min H."/>
            <person name="Sherman L.A."/>
            <person name="Pakrasi H.B."/>
        </authorList>
    </citation>
    <scope>NUCLEOTIDE SEQUENCE [LARGE SCALE GENOMIC DNA]</scope>
    <source>
        <strain evidence="2">PCC 7424</strain>
    </source>
</reference>
<evidence type="ECO:0000313" key="2">
    <source>
        <dbReference type="Proteomes" id="UP000002384"/>
    </source>
</evidence>
<keyword evidence="2" id="KW-1185">Reference proteome</keyword>
<dbReference type="eggNOG" id="ENOG5032ZTS">
    <property type="taxonomic scope" value="Bacteria"/>
</dbReference>